<dbReference type="GO" id="GO:0006952">
    <property type="term" value="P:defense response"/>
    <property type="evidence" value="ECO:0007669"/>
    <property type="project" value="UniProtKB-KW"/>
</dbReference>
<comment type="subcellular location">
    <subcellularLocation>
        <location evidence="1 8">Membrane</location>
        <topology evidence="1 8">Multi-pass membrane protein</topology>
    </subcellularLocation>
</comment>
<keyword evidence="5 8" id="KW-1133">Transmembrane helix</keyword>
<proteinExistence type="inferred from homology"/>
<evidence type="ECO:0000313" key="12">
    <source>
        <dbReference type="Proteomes" id="UP000290289"/>
    </source>
</evidence>
<feature type="transmembrane region" description="Helical" evidence="10">
    <location>
        <begin position="328"/>
        <end position="346"/>
    </location>
</feature>
<name>A0A498IGQ9_MALDO</name>
<dbReference type="GO" id="GO:0016020">
    <property type="term" value="C:membrane"/>
    <property type="evidence" value="ECO:0007669"/>
    <property type="project" value="UniProtKB-SubCell"/>
</dbReference>
<evidence type="ECO:0000256" key="5">
    <source>
        <dbReference type="ARBA" id="ARBA00022989"/>
    </source>
</evidence>
<keyword evidence="7 8" id="KW-0568">Pathogenesis-related protein</keyword>
<evidence type="ECO:0000256" key="1">
    <source>
        <dbReference type="ARBA" id="ARBA00004141"/>
    </source>
</evidence>
<organism evidence="11 12">
    <name type="scientific">Malus domestica</name>
    <name type="common">Apple</name>
    <name type="synonym">Pyrus malus</name>
    <dbReference type="NCBI Taxonomy" id="3750"/>
    <lineage>
        <taxon>Eukaryota</taxon>
        <taxon>Viridiplantae</taxon>
        <taxon>Streptophyta</taxon>
        <taxon>Embryophyta</taxon>
        <taxon>Tracheophyta</taxon>
        <taxon>Spermatophyta</taxon>
        <taxon>Magnoliopsida</taxon>
        <taxon>eudicotyledons</taxon>
        <taxon>Gunneridae</taxon>
        <taxon>Pentapetalae</taxon>
        <taxon>rosids</taxon>
        <taxon>fabids</taxon>
        <taxon>Rosales</taxon>
        <taxon>Rosaceae</taxon>
        <taxon>Amygdaloideae</taxon>
        <taxon>Maleae</taxon>
        <taxon>Malus</taxon>
    </lineage>
</organism>
<dbReference type="Proteomes" id="UP000290289">
    <property type="component" value="Chromosome 12"/>
</dbReference>
<sequence>MAGDSKGASLEYTPTWALATICFVFIFTSLVIEHSIHLLVKFLKRHRKTALMDAVEKLKSELMLMGFVSLLLAITQNSISKICISAKAGNIMLPCRRNETTKEEEDVEKFVIVNKIVTNFSTGANSLYDEILSQISAHRRLAEEDADATGSCGEGKVPFMTKDALHQLHILIFALAVMHIVYSVLTMGLGRAKMRRWEAWEQETRTMEYQVENDPNRFRITRQTTFGRRHMNSSSETSLNLWMRCFLRQFHNSVAKVDYITMRHGFIAAHLPSRQSFDFQKYIQRSLEEDFKIMVAISPLMWFAVAILMLLDVYVLSSWHLFEPLPGWYVYLWLSYVPLLVVLVLGTKLEYIVAKMALQIKDQNSVIVGTPLVQVNDDLFWFRKPRFVLVLLHYTLFLVNALTTFLRFHCNAFELAFFVWVTIQFGFTSCYHEHTVVIITRISLAVATQVLCSYITLPLYALVTQMGSQFKGKIMEDNMADILKQWHAEVRNRRRREQQTPQSARTSFSTDWSSVRNSLSEMPSYIRRVFKPDEPAESSVQLSNRGNVQDEIVEQEGSSRGYRRNGDYGA</sequence>
<feature type="transmembrane region" description="Helical" evidence="10">
    <location>
        <begin position="16"/>
        <end position="40"/>
    </location>
</feature>
<dbReference type="PANTHER" id="PTHR31942:SF59">
    <property type="entry name" value="MLO-LIKE PROTEIN"/>
    <property type="match status" value="1"/>
</dbReference>
<dbReference type="GO" id="GO:0005516">
    <property type="term" value="F:calmodulin binding"/>
    <property type="evidence" value="ECO:0007669"/>
    <property type="project" value="UniProtKB-KW"/>
</dbReference>
<feature type="transmembrane region" description="Helical" evidence="10">
    <location>
        <begin position="412"/>
        <end position="430"/>
    </location>
</feature>
<accession>A0A498IGQ9</accession>
<comment type="similarity">
    <text evidence="2 8">Belongs to the MLO family.</text>
</comment>
<feature type="transmembrane region" description="Helical" evidence="10">
    <location>
        <begin position="387"/>
        <end position="406"/>
    </location>
</feature>
<comment type="caution">
    <text evidence="11">The sequence shown here is derived from an EMBL/GenBank/DDBJ whole genome shotgun (WGS) entry which is preliminary data.</text>
</comment>
<feature type="transmembrane region" description="Helical" evidence="10">
    <location>
        <begin position="61"/>
        <end position="79"/>
    </location>
</feature>
<evidence type="ECO:0000256" key="7">
    <source>
        <dbReference type="ARBA" id="ARBA00023265"/>
    </source>
</evidence>
<dbReference type="AlphaFoldDB" id="A0A498IGQ9"/>
<evidence type="ECO:0000313" key="11">
    <source>
        <dbReference type="EMBL" id="RXH80691.1"/>
    </source>
</evidence>
<comment type="function">
    <text evidence="8">May be involved in modulation of pathogen defense and leaf cell death.</text>
</comment>
<dbReference type="PANTHER" id="PTHR31942">
    <property type="entry name" value="MLO-LIKE PROTEIN 1"/>
    <property type="match status" value="1"/>
</dbReference>
<keyword evidence="3 8" id="KW-0812">Transmembrane</keyword>
<evidence type="ECO:0000256" key="2">
    <source>
        <dbReference type="ARBA" id="ARBA00006574"/>
    </source>
</evidence>
<keyword evidence="4 8" id="KW-0611">Plant defense</keyword>
<keyword evidence="12" id="KW-1185">Reference proteome</keyword>
<feature type="transmembrane region" description="Helical" evidence="10">
    <location>
        <begin position="168"/>
        <end position="189"/>
    </location>
</feature>
<dbReference type="EMBL" id="RDQH01000338">
    <property type="protein sequence ID" value="RXH80691.1"/>
    <property type="molecule type" value="Genomic_DNA"/>
</dbReference>
<feature type="transmembrane region" description="Helical" evidence="10">
    <location>
        <begin position="293"/>
        <end position="316"/>
    </location>
</feature>
<feature type="region of interest" description="Disordered" evidence="9">
    <location>
        <begin position="532"/>
        <end position="570"/>
    </location>
</feature>
<keyword evidence="6 8" id="KW-0472">Membrane</keyword>
<evidence type="ECO:0000256" key="9">
    <source>
        <dbReference type="SAM" id="MobiDB-lite"/>
    </source>
</evidence>
<evidence type="ECO:0000256" key="10">
    <source>
        <dbReference type="SAM" id="Phobius"/>
    </source>
</evidence>
<evidence type="ECO:0000256" key="4">
    <source>
        <dbReference type="ARBA" id="ARBA00022821"/>
    </source>
</evidence>
<protein>
    <recommendedName>
        <fullName evidence="8">MLO-like protein</fullName>
    </recommendedName>
</protein>
<evidence type="ECO:0000256" key="3">
    <source>
        <dbReference type="ARBA" id="ARBA00022692"/>
    </source>
</evidence>
<gene>
    <name evidence="8" type="primary">MLO</name>
    <name evidence="11" type="ORF">DVH24_004605</name>
</gene>
<keyword evidence="8" id="KW-0112">Calmodulin-binding</keyword>
<feature type="compositionally biased region" description="Polar residues" evidence="9">
    <location>
        <begin position="538"/>
        <end position="547"/>
    </location>
</feature>
<comment type="domain">
    <text evidence="8">The C-terminus contains a calmodulin-binding domain, which binds calmodulin in a calcium-dependent fashion.</text>
</comment>
<evidence type="ECO:0000256" key="6">
    <source>
        <dbReference type="ARBA" id="ARBA00023136"/>
    </source>
</evidence>
<dbReference type="InterPro" id="IPR004326">
    <property type="entry name" value="Mlo"/>
</dbReference>
<reference evidence="11 12" key="1">
    <citation type="submission" date="2018-10" db="EMBL/GenBank/DDBJ databases">
        <title>A high-quality apple genome assembly.</title>
        <authorList>
            <person name="Hu J."/>
        </authorList>
    </citation>
    <scope>NUCLEOTIDE SEQUENCE [LARGE SCALE GENOMIC DNA]</scope>
    <source>
        <strain evidence="12">cv. HFTH1</strain>
        <tissue evidence="11">Young leaf</tissue>
    </source>
</reference>
<evidence type="ECO:0000256" key="8">
    <source>
        <dbReference type="RuleBase" id="RU280816"/>
    </source>
</evidence>
<dbReference type="Pfam" id="PF03094">
    <property type="entry name" value="Mlo"/>
    <property type="match status" value="1"/>
</dbReference>
<feature type="transmembrane region" description="Helical" evidence="10">
    <location>
        <begin position="442"/>
        <end position="463"/>
    </location>
</feature>